<feature type="transmembrane region" description="Helical" evidence="1">
    <location>
        <begin position="56"/>
        <end position="76"/>
    </location>
</feature>
<keyword evidence="1" id="KW-1133">Transmembrane helix</keyword>
<keyword evidence="1" id="KW-0472">Membrane</keyword>
<sequence>MLTSASIPANAEIARLTPTPRTVETSRHGRNPAATLLPLVGAVSVFALAFLEAPMIAQALTTAATIALFLAQRVTFMLQDRARARMNTWSRLVRSAVTRVDTIDFDEAEVERVLRASIHSNHPDLPGPNFWRAAHSTDVFGDHRTDTLVVAADGSILLLTDASGARSRSC</sequence>
<dbReference type="EMBL" id="AP027733">
    <property type="protein sequence ID" value="BDZ52735.1"/>
    <property type="molecule type" value="Genomic_DNA"/>
</dbReference>
<evidence type="ECO:0000256" key="1">
    <source>
        <dbReference type="SAM" id="Phobius"/>
    </source>
</evidence>
<reference evidence="3" key="1">
    <citation type="journal article" date="2019" name="Int. J. Syst. Evol. Microbiol.">
        <title>The Global Catalogue of Microorganisms (GCM) 10K type strain sequencing project: providing services to taxonomists for standard genome sequencing and annotation.</title>
        <authorList>
            <consortium name="The Broad Institute Genomics Platform"/>
            <consortium name="The Broad Institute Genome Sequencing Center for Infectious Disease"/>
            <person name="Wu L."/>
            <person name="Ma J."/>
        </authorList>
    </citation>
    <scope>NUCLEOTIDE SEQUENCE [LARGE SCALE GENOMIC DNA]</scope>
    <source>
        <strain evidence="3">NBRC 108728</strain>
    </source>
</reference>
<evidence type="ECO:0000313" key="3">
    <source>
        <dbReference type="Proteomes" id="UP001321486"/>
    </source>
</evidence>
<evidence type="ECO:0000313" key="2">
    <source>
        <dbReference type="EMBL" id="BDZ52735.1"/>
    </source>
</evidence>
<protein>
    <submittedName>
        <fullName evidence="2">Uncharacterized protein</fullName>
    </submittedName>
</protein>
<keyword evidence="1" id="KW-0812">Transmembrane</keyword>
<organism evidence="2 3">
    <name type="scientific">Frondihabitans sucicola</name>
    <dbReference type="NCBI Taxonomy" id="1268041"/>
    <lineage>
        <taxon>Bacteria</taxon>
        <taxon>Bacillati</taxon>
        <taxon>Actinomycetota</taxon>
        <taxon>Actinomycetes</taxon>
        <taxon>Micrococcales</taxon>
        <taxon>Microbacteriaceae</taxon>
        <taxon>Frondihabitans</taxon>
    </lineage>
</organism>
<dbReference type="Proteomes" id="UP001321486">
    <property type="component" value="Plasmid pNBRC108728a"/>
</dbReference>
<name>A0ABM8GW78_9MICO</name>
<keyword evidence="2" id="KW-0614">Plasmid</keyword>
<proteinExistence type="predicted"/>
<dbReference type="RefSeq" id="WP_286347017.1">
    <property type="nucleotide sequence ID" value="NZ_AP027733.1"/>
</dbReference>
<geneLocation type="plasmid" evidence="2 3">
    <name>pNBRC108728a</name>
</geneLocation>
<feature type="transmembrane region" description="Helical" evidence="1">
    <location>
        <begin position="33"/>
        <end position="50"/>
    </location>
</feature>
<accession>A0ABM8GW78</accession>
<gene>
    <name evidence="2" type="ORF">GCM10025867_49760</name>
</gene>
<keyword evidence="3" id="KW-1185">Reference proteome</keyword>